<organism evidence="1 2">
    <name type="scientific">Candidatus Daviesbacteria bacterium GW2011_GWA1_36_8</name>
    <dbReference type="NCBI Taxonomy" id="1618417"/>
    <lineage>
        <taxon>Bacteria</taxon>
        <taxon>Candidatus Daviesiibacteriota</taxon>
    </lineage>
</organism>
<dbReference type="AlphaFoldDB" id="A0A0G0FQ13"/>
<dbReference type="Pfam" id="PF06348">
    <property type="entry name" value="DUF1059"/>
    <property type="match status" value="1"/>
</dbReference>
<name>A0A0G0FQ13_9BACT</name>
<comment type="caution">
    <text evidence="1">The sequence shown here is derived from an EMBL/GenBank/DDBJ whole genome shotgun (WGS) entry which is preliminary data.</text>
</comment>
<dbReference type="EMBL" id="LBSJ01000008">
    <property type="protein sequence ID" value="KKQ15885.1"/>
    <property type="molecule type" value="Genomic_DNA"/>
</dbReference>
<dbReference type="InterPro" id="IPR009409">
    <property type="entry name" value="DUF1059"/>
</dbReference>
<evidence type="ECO:0000313" key="2">
    <source>
        <dbReference type="Proteomes" id="UP000034448"/>
    </source>
</evidence>
<gene>
    <name evidence="1" type="ORF">US28_C0008G0017</name>
</gene>
<evidence type="ECO:0008006" key="3">
    <source>
        <dbReference type="Google" id="ProtNLM"/>
    </source>
</evidence>
<dbReference type="Proteomes" id="UP000034448">
    <property type="component" value="Unassembled WGS sequence"/>
</dbReference>
<accession>A0A0G0FQ13</accession>
<proteinExistence type="predicted"/>
<evidence type="ECO:0000313" key="1">
    <source>
        <dbReference type="EMBL" id="KKQ15885.1"/>
    </source>
</evidence>
<sequence>MILMALTDLGLTGKWLVANCGKYPSEKNCKLVMLAPEDQKEDLVEAGVAHAVKSHGHTDTPEMRAELEKMIETVEA</sequence>
<reference evidence="1 2" key="1">
    <citation type="journal article" date="2015" name="Nature">
        <title>rRNA introns, odd ribosomes, and small enigmatic genomes across a large radiation of phyla.</title>
        <authorList>
            <person name="Brown C.T."/>
            <person name="Hug L.A."/>
            <person name="Thomas B.C."/>
            <person name="Sharon I."/>
            <person name="Castelle C.J."/>
            <person name="Singh A."/>
            <person name="Wilkins M.J."/>
            <person name="Williams K.H."/>
            <person name="Banfield J.F."/>
        </authorList>
    </citation>
    <scope>NUCLEOTIDE SEQUENCE [LARGE SCALE GENOMIC DNA]</scope>
</reference>
<protein>
    <recommendedName>
        <fullName evidence="3">DUF1059 domain-containing protein</fullName>
    </recommendedName>
</protein>